<dbReference type="PANTHER" id="PTHR33336:SF1">
    <property type="entry name" value="(4S)-4-HYDROXY-5-PHOSPHONOOXYPENTANE-2,3-DIONE ISOMERASE"/>
    <property type="match status" value="1"/>
</dbReference>
<feature type="domain" description="ABM" evidence="1">
    <location>
        <begin position="107"/>
        <end position="197"/>
    </location>
</feature>
<reference evidence="2 3" key="1">
    <citation type="submission" date="2024-02" db="EMBL/GenBank/DDBJ databases">
        <authorList>
            <person name="Chen Y."/>
            <person name="Shah S."/>
            <person name="Dougan E. K."/>
            <person name="Thang M."/>
            <person name="Chan C."/>
        </authorList>
    </citation>
    <scope>NUCLEOTIDE SEQUENCE [LARGE SCALE GENOMIC DNA]</scope>
</reference>
<comment type="caution">
    <text evidence="2">The sequence shown here is derived from an EMBL/GenBank/DDBJ whole genome shotgun (WGS) entry which is preliminary data.</text>
</comment>
<name>A0ABP0LX85_9DINO</name>
<dbReference type="Pfam" id="PF03992">
    <property type="entry name" value="ABM"/>
    <property type="match status" value="2"/>
</dbReference>
<organism evidence="2 3">
    <name type="scientific">Durusdinium trenchii</name>
    <dbReference type="NCBI Taxonomy" id="1381693"/>
    <lineage>
        <taxon>Eukaryota</taxon>
        <taxon>Sar</taxon>
        <taxon>Alveolata</taxon>
        <taxon>Dinophyceae</taxon>
        <taxon>Suessiales</taxon>
        <taxon>Symbiodiniaceae</taxon>
        <taxon>Durusdinium</taxon>
    </lineage>
</organism>
<protein>
    <submittedName>
        <fullName evidence="2">(4S)-4-hydroxy-5-phosphonooxypentane-2</fullName>
    </submittedName>
</protein>
<proteinExistence type="predicted"/>
<dbReference type="Gene3D" id="3.30.70.100">
    <property type="match status" value="2"/>
</dbReference>
<evidence type="ECO:0000313" key="2">
    <source>
        <dbReference type="EMBL" id="CAK9043843.1"/>
    </source>
</evidence>
<evidence type="ECO:0000313" key="3">
    <source>
        <dbReference type="Proteomes" id="UP001642464"/>
    </source>
</evidence>
<accession>A0ABP0LX85</accession>
<dbReference type="PROSITE" id="PS51725">
    <property type="entry name" value="ABM"/>
    <property type="match status" value="1"/>
</dbReference>
<gene>
    <name evidence="2" type="ORF">SCF082_LOCUS24990</name>
</gene>
<dbReference type="InterPro" id="IPR011008">
    <property type="entry name" value="Dimeric_a/b-barrel"/>
</dbReference>
<sequence>MSEGDSAQASLQNARASKSEALNQRFDILQQRDDPSRFALIEIYRNANGPAGHKETEHYLTWREAVAEMMASPRSGTQWDTVFPGKASDYHPSVMMLERSQGAADLDITHVYVSVTPGKEQEFKKATRENAMQSVKEWGNLRFDVLQSVETPTEFLLIEVYRTAGDAAQHKETKHYLEWRSTVADMMAKPREAKKYVTHFPTVPAAWKVGDLVI</sequence>
<dbReference type="SUPFAM" id="SSF54909">
    <property type="entry name" value="Dimeric alpha+beta barrel"/>
    <property type="match status" value="2"/>
</dbReference>
<evidence type="ECO:0000259" key="1">
    <source>
        <dbReference type="PROSITE" id="PS51725"/>
    </source>
</evidence>
<dbReference type="InterPro" id="IPR007138">
    <property type="entry name" value="ABM_dom"/>
</dbReference>
<dbReference type="InterPro" id="IPR050744">
    <property type="entry name" value="AI-2_Isomerase_LsrG"/>
</dbReference>
<dbReference type="EMBL" id="CAXAMM010018657">
    <property type="protein sequence ID" value="CAK9043843.1"/>
    <property type="molecule type" value="Genomic_DNA"/>
</dbReference>
<dbReference type="Proteomes" id="UP001642464">
    <property type="component" value="Unassembled WGS sequence"/>
</dbReference>
<dbReference type="PANTHER" id="PTHR33336">
    <property type="entry name" value="QUINOL MONOOXYGENASE YGIN-RELATED"/>
    <property type="match status" value="1"/>
</dbReference>
<keyword evidence="3" id="KW-1185">Reference proteome</keyword>